<dbReference type="EMBL" id="JADBJN010000161">
    <property type="protein sequence ID" value="KAG5666090.1"/>
    <property type="molecule type" value="Genomic_DNA"/>
</dbReference>
<protein>
    <submittedName>
        <fullName evidence="2">Cell cycle and apoptosis regulator protein 2</fullName>
    </submittedName>
</protein>
<feature type="region of interest" description="Disordered" evidence="1">
    <location>
        <begin position="1"/>
        <end position="26"/>
    </location>
</feature>
<feature type="non-terminal residue" evidence="2">
    <location>
        <position position="144"/>
    </location>
</feature>
<dbReference type="GO" id="GO:0005634">
    <property type="term" value="C:nucleus"/>
    <property type="evidence" value="ECO:0007669"/>
    <property type="project" value="TreeGrafter"/>
</dbReference>
<comment type="caution">
    <text evidence="2">The sequence shown here is derived from an EMBL/GenBank/DDBJ whole genome shotgun (WGS) entry which is preliminary data.</text>
</comment>
<proteinExistence type="predicted"/>
<accession>A0A9J6B8N2</accession>
<dbReference type="AlphaFoldDB" id="A0A9J6B8N2"/>
<name>A0A9J6B8N2_POLVA</name>
<feature type="non-terminal residue" evidence="2">
    <location>
        <position position="1"/>
    </location>
</feature>
<dbReference type="PANTHER" id="PTHR14304">
    <property type="entry name" value="CELL DIVISION CYCLE AND APOPTOSIS REGULATOR PROTEIN"/>
    <property type="match status" value="1"/>
</dbReference>
<dbReference type="Proteomes" id="UP001107558">
    <property type="component" value="Unassembled WGS sequence"/>
</dbReference>
<dbReference type="GO" id="GO:0006355">
    <property type="term" value="P:regulation of DNA-templated transcription"/>
    <property type="evidence" value="ECO:0007669"/>
    <property type="project" value="InterPro"/>
</dbReference>
<dbReference type="OrthoDB" id="21006at2759"/>
<dbReference type="InterPro" id="IPR025224">
    <property type="entry name" value="CCAR1/CCAR2"/>
</dbReference>
<sequence length="144" mass="16774">DDNKHKSKKSGDSDDQSDQSRKKDKERSIKYITAYPDLLLSFNYFDQTQCGYIFEKDIEELFFCLGLRLSRSQIRKLTEKFITRDSLYYRKITDRQADLAVINPYENVTEDQLALLAQGNKSLNETSKNKNAETVSKTNCHIVM</sequence>
<dbReference type="PANTHER" id="PTHR14304:SF11">
    <property type="entry name" value="SAP DOMAIN-CONTAINING PROTEIN"/>
    <property type="match status" value="1"/>
</dbReference>
<evidence type="ECO:0000313" key="2">
    <source>
        <dbReference type="EMBL" id="KAG5666090.1"/>
    </source>
</evidence>
<organism evidence="2 3">
    <name type="scientific">Polypedilum vanderplanki</name>
    <name type="common">Sleeping chironomid midge</name>
    <dbReference type="NCBI Taxonomy" id="319348"/>
    <lineage>
        <taxon>Eukaryota</taxon>
        <taxon>Metazoa</taxon>
        <taxon>Ecdysozoa</taxon>
        <taxon>Arthropoda</taxon>
        <taxon>Hexapoda</taxon>
        <taxon>Insecta</taxon>
        <taxon>Pterygota</taxon>
        <taxon>Neoptera</taxon>
        <taxon>Endopterygota</taxon>
        <taxon>Diptera</taxon>
        <taxon>Nematocera</taxon>
        <taxon>Chironomoidea</taxon>
        <taxon>Chironomidae</taxon>
        <taxon>Chironominae</taxon>
        <taxon>Polypedilum</taxon>
        <taxon>Polypedilum</taxon>
    </lineage>
</organism>
<gene>
    <name evidence="2" type="ORF">PVAND_017798</name>
</gene>
<evidence type="ECO:0000313" key="3">
    <source>
        <dbReference type="Proteomes" id="UP001107558"/>
    </source>
</evidence>
<keyword evidence="3" id="KW-1185">Reference proteome</keyword>
<reference evidence="2" key="1">
    <citation type="submission" date="2021-03" db="EMBL/GenBank/DDBJ databases">
        <title>Chromosome level genome of the anhydrobiotic midge Polypedilum vanderplanki.</title>
        <authorList>
            <person name="Yoshida Y."/>
            <person name="Kikawada T."/>
            <person name="Gusev O."/>
        </authorList>
    </citation>
    <scope>NUCLEOTIDE SEQUENCE</scope>
    <source>
        <strain evidence="2">NIAS01</strain>
        <tissue evidence="2">Whole body or cell culture</tissue>
    </source>
</reference>
<evidence type="ECO:0000256" key="1">
    <source>
        <dbReference type="SAM" id="MobiDB-lite"/>
    </source>
</evidence>